<feature type="domain" description="Myb-like" evidence="7">
    <location>
        <begin position="45"/>
        <end position="96"/>
    </location>
</feature>
<evidence type="ECO:0000256" key="1">
    <source>
        <dbReference type="ARBA" id="ARBA00004123"/>
    </source>
</evidence>
<proteinExistence type="predicted"/>
<evidence type="ECO:0000256" key="6">
    <source>
        <dbReference type="ARBA" id="ARBA00023242"/>
    </source>
</evidence>
<keyword evidence="5" id="KW-0804">Transcription</keyword>
<name>A0A2N9EKC7_FAGSY</name>
<dbReference type="Gene3D" id="1.10.10.60">
    <property type="entry name" value="Homeodomain-like"/>
    <property type="match status" value="3"/>
</dbReference>
<evidence type="ECO:0000259" key="8">
    <source>
        <dbReference type="PROSITE" id="PS51294"/>
    </source>
</evidence>
<evidence type="ECO:0000259" key="7">
    <source>
        <dbReference type="PROSITE" id="PS50090"/>
    </source>
</evidence>
<feature type="domain" description="HTH myb-type" evidence="8">
    <location>
        <begin position="47"/>
        <end position="100"/>
    </location>
</feature>
<keyword evidence="4" id="KW-0238">DNA-binding</keyword>
<evidence type="ECO:0000313" key="9">
    <source>
        <dbReference type="EMBL" id="SPC75090.1"/>
    </source>
</evidence>
<dbReference type="PROSITE" id="PS51294">
    <property type="entry name" value="HTH_MYB"/>
    <property type="match status" value="3"/>
</dbReference>
<evidence type="ECO:0000256" key="2">
    <source>
        <dbReference type="ARBA" id="ARBA00022737"/>
    </source>
</evidence>
<dbReference type="InterPro" id="IPR001005">
    <property type="entry name" value="SANT/Myb"/>
</dbReference>
<dbReference type="SMART" id="SM00717">
    <property type="entry name" value="SANT"/>
    <property type="match status" value="3"/>
</dbReference>
<keyword evidence="6" id="KW-0539">Nucleus</keyword>
<feature type="domain" description="HTH myb-type" evidence="8">
    <location>
        <begin position="101"/>
        <end position="152"/>
    </location>
</feature>
<evidence type="ECO:0000256" key="4">
    <source>
        <dbReference type="ARBA" id="ARBA00023125"/>
    </source>
</evidence>
<dbReference type="InterPro" id="IPR009057">
    <property type="entry name" value="Homeodomain-like_sf"/>
</dbReference>
<dbReference type="GO" id="GO:0000978">
    <property type="term" value="F:RNA polymerase II cis-regulatory region sequence-specific DNA binding"/>
    <property type="evidence" value="ECO:0007669"/>
    <property type="project" value="TreeGrafter"/>
</dbReference>
<dbReference type="PANTHER" id="PTHR45614">
    <property type="entry name" value="MYB PROTEIN-RELATED"/>
    <property type="match status" value="1"/>
</dbReference>
<feature type="domain" description="HTH myb-type" evidence="8">
    <location>
        <begin position="153"/>
        <end position="198"/>
    </location>
</feature>
<dbReference type="SUPFAM" id="SSF46689">
    <property type="entry name" value="Homeodomain-like"/>
    <property type="match status" value="2"/>
</dbReference>
<dbReference type="AlphaFoldDB" id="A0A2N9EKC7"/>
<keyword evidence="2" id="KW-0677">Repeat</keyword>
<dbReference type="CDD" id="cd00167">
    <property type="entry name" value="SANT"/>
    <property type="match status" value="3"/>
</dbReference>
<dbReference type="FunFam" id="1.10.10.60:FF:000016">
    <property type="entry name" value="Transcriptional activator Myb isoform A"/>
    <property type="match status" value="1"/>
</dbReference>
<organism evidence="9">
    <name type="scientific">Fagus sylvatica</name>
    <name type="common">Beechnut</name>
    <dbReference type="NCBI Taxonomy" id="28930"/>
    <lineage>
        <taxon>Eukaryota</taxon>
        <taxon>Viridiplantae</taxon>
        <taxon>Streptophyta</taxon>
        <taxon>Embryophyta</taxon>
        <taxon>Tracheophyta</taxon>
        <taxon>Spermatophyta</taxon>
        <taxon>Magnoliopsida</taxon>
        <taxon>eudicotyledons</taxon>
        <taxon>Gunneridae</taxon>
        <taxon>Pentapetalae</taxon>
        <taxon>rosids</taxon>
        <taxon>fabids</taxon>
        <taxon>Fagales</taxon>
        <taxon>Fagaceae</taxon>
        <taxon>Fagus</taxon>
    </lineage>
</organism>
<dbReference type="Pfam" id="PF00249">
    <property type="entry name" value="Myb_DNA-binding"/>
    <property type="match status" value="1"/>
</dbReference>
<dbReference type="PROSITE" id="PS50090">
    <property type="entry name" value="MYB_LIKE"/>
    <property type="match status" value="3"/>
</dbReference>
<reference evidence="9" key="1">
    <citation type="submission" date="2018-02" db="EMBL/GenBank/DDBJ databases">
        <authorList>
            <person name="Cohen D.B."/>
            <person name="Kent A.D."/>
        </authorList>
    </citation>
    <scope>NUCLEOTIDE SEQUENCE</scope>
</reference>
<dbReference type="GO" id="GO:0000981">
    <property type="term" value="F:DNA-binding transcription factor activity, RNA polymerase II-specific"/>
    <property type="evidence" value="ECO:0007669"/>
    <property type="project" value="TreeGrafter"/>
</dbReference>
<dbReference type="InterPro" id="IPR017930">
    <property type="entry name" value="Myb_dom"/>
</dbReference>
<evidence type="ECO:0000256" key="5">
    <source>
        <dbReference type="ARBA" id="ARBA00023163"/>
    </source>
</evidence>
<feature type="domain" description="Myb-like" evidence="7">
    <location>
        <begin position="97"/>
        <end position="148"/>
    </location>
</feature>
<dbReference type="PANTHER" id="PTHR45614:SF252">
    <property type="entry name" value="TRANSCRIPTION FACTOR MYB3R-2-LIKE"/>
    <property type="match status" value="1"/>
</dbReference>
<feature type="domain" description="Myb-like" evidence="7">
    <location>
        <begin position="149"/>
        <end position="194"/>
    </location>
</feature>
<accession>A0A2N9EKC7</accession>
<dbReference type="GO" id="GO:0005634">
    <property type="term" value="C:nucleus"/>
    <property type="evidence" value="ECO:0007669"/>
    <property type="project" value="UniProtKB-SubCell"/>
</dbReference>
<protein>
    <submittedName>
        <fullName evidence="9">Uncharacterized protein</fullName>
    </submittedName>
</protein>
<dbReference type="Pfam" id="PF13921">
    <property type="entry name" value="Myb_DNA-bind_6"/>
    <property type="match status" value="1"/>
</dbReference>
<evidence type="ECO:0000256" key="3">
    <source>
        <dbReference type="ARBA" id="ARBA00023015"/>
    </source>
</evidence>
<comment type="subcellular location">
    <subcellularLocation>
        <location evidence="1">Nucleus</location>
    </subcellularLocation>
</comment>
<dbReference type="InterPro" id="IPR050560">
    <property type="entry name" value="MYB_TF"/>
</dbReference>
<dbReference type="EMBL" id="OIVN01000144">
    <property type="protein sequence ID" value="SPC75090.1"/>
    <property type="molecule type" value="Genomic_DNA"/>
</dbReference>
<keyword evidence="3" id="KW-0805">Transcription regulation</keyword>
<dbReference type="FunFam" id="1.10.10.60:FF:000010">
    <property type="entry name" value="Transcriptional activator Myb isoform A"/>
    <property type="match status" value="1"/>
</dbReference>
<sequence>MVKVKKEKEEVAVESVKGVRFASCSSLSDSHVLRRSSVLGRPTGPTRRSRRGWTEKEDNLLREAVKKYNGKKWKKIAAHIPGRTDVQCLHHWQKVLNPEVVKGYWTKEEDDCIIKFVQKNNCKRWSFIAKHLDGRIGKQCRERWYNHLDPAVKKVAWTEEEESKLAHYHQIYGNKWAEIARTDNAIKNHWNCSMKKKLDSYSTDGFETTCETMSPDFCSPETKPTSPDFCSSKTKLECMKVEVERLSFDEMFSLNHRMELEHNVETCSTDLGLGNAYEREIHSMEKSIKVVTDKLSEREETELVDPLNGTRLDSTGASASGITTGSCTNNTIHDKPLGPLLVSFLDVPLDASAYTKPNCIPVARKILESPKRLRDYASGIMNSRVTNGSGNPCSTSLTLRLGVDMGQVGKKNQVDRVSLHAVDKSHGFLPSEPPLLNDLVNPVENSGGSPSTYDCVRHPNTPFCYSSPTYLGQSMYANGSSPESILRNSAMTFTNTPSIIRKRTSRKTGSANLPHVTCTPESRVSYICDRQDVNSTDFLNTKRGFLSFFRGTETSVAFKSLERCLEYAFDLEMDSVAVKCGKSVSASLSPNIDICASKMLIP</sequence>
<gene>
    <name evidence="9" type="ORF">FSB_LOCUS2972</name>
</gene>